<dbReference type="InterPro" id="IPR042099">
    <property type="entry name" value="ANL_N_sf"/>
</dbReference>
<dbReference type="Proteomes" id="UP001221757">
    <property type="component" value="Unassembled WGS sequence"/>
</dbReference>
<dbReference type="EMBL" id="JARKIE010000596">
    <property type="protein sequence ID" value="KAJ7625408.1"/>
    <property type="molecule type" value="Genomic_DNA"/>
</dbReference>
<accession>A0AAD7FI41</accession>
<sequence length="143" mass="15418">MPIQTTISTVLPPLDCSLNVSEIIELHVMHENPGAAYAFADDAGHITEISYFEFGRAAHRVAHLLRPQRRGPEGQVLAIAGLADVLLYQTVVAGCIKAGIVVRLLSFTLEYLSHVFSALPDLAQKLSSSGTPSAQEYRTLTGC</sequence>
<organism evidence="1 2">
    <name type="scientific">Mycena rosella</name>
    <name type="common">Pink bonnet</name>
    <name type="synonym">Agaricus rosellus</name>
    <dbReference type="NCBI Taxonomy" id="1033263"/>
    <lineage>
        <taxon>Eukaryota</taxon>
        <taxon>Fungi</taxon>
        <taxon>Dikarya</taxon>
        <taxon>Basidiomycota</taxon>
        <taxon>Agaricomycotina</taxon>
        <taxon>Agaricomycetes</taxon>
        <taxon>Agaricomycetidae</taxon>
        <taxon>Agaricales</taxon>
        <taxon>Marasmiineae</taxon>
        <taxon>Mycenaceae</taxon>
        <taxon>Mycena</taxon>
    </lineage>
</organism>
<protein>
    <submittedName>
        <fullName evidence="1">Uncharacterized protein</fullName>
    </submittedName>
</protein>
<dbReference type="SUPFAM" id="SSF56801">
    <property type="entry name" value="Acetyl-CoA synthetase-like"/>
    <property type="match status" value="1"/>
</dbReference>
<name>A0AAD7FI41_MYCRO</name>
<comment type="caution">
    <text evidence="1">The sequence shown here is derived from an EMBL/GenBank/DDBJ whole genome shotgun (WGS) entry which is preliminary data.</text>
</comment>
<dbReference type="AlphaFoldDB" id="A0AAD7FI41"/>
<reference evidence="1" key="1">
    <citation type="submission" date="2023-03" db="EMBL/GenBank/DDBJ databases">
        <title>Massive genome expansion in bonnet fungi (Mycena s.s.) driven by repeated elements and novel gene families across ecological guilds.</title>
        <authorList>
            <consortium name="Lawrence Berkeley National Laboratory"/>
            <person name="Harder C.B."/>
            <person name="Miyauchi S."/>
            <person name="Viragh M."/>
            <person name="Kuo A."/>
            <person name="Thoen E."/>
            <person name="Andreopoulos B."/>
            <person name="Lu D."/>
            <person name="Skrede I."/>
            <person name="Drula E."/>
            <person name="Henrissat B."/>
            <person name="Morin E."/>
            <person name="Kohler A."/>
            <person name="Barry K."/>
            <person name="LaButti K."/>
            <person name="Morin E."/>
            <person name="Salamov A."/>
            <person name="Lipzen A."/>
            <person name="Mereny Z."/>
            <person name="Hegedus B."/>
            <person name="Baldrian P."/>
            <person name="Stursova M."/>
            <person name="Weitz H."/>
            <person name="Taylor A."/>
            <person name="Grigoriev I.V."/>
            <person name="Nagy L.G."/>
            <person name="Martin F."/>
            <person name="Kauserud H."/>
        </authorList>
    </citation>
    <scope>NUCLEOTIDE SEQUENCE</scope>
    <source>
        <strain evidence="1">CBHHK067</strain>
    </source>
</reference>
<evidence type="ECO:0000313" key="2">
    <source>
        <dbReference type="Proteomes" id="UP001221757"/>
    </source>
</evidence>
<evidence type="ECO:0000313" key="1">
    <source>
        <dbReference type="EMBL" id="KAJ7625408.1"/>
    </source>
</evidence>
<dbReference type="Gene3D" id="3.40.50.12780">
    <property type="entry name" value="N-terminal domain of ligase-like"/>
    <property type="match status" value="1"/>
</dbReference>
<gene>
    <name evidence="1" type="ORF">B0H17DRAFT_1287136</name>
</gene>
<keyword evidence="2" id="KW-1185">Reference proteome</keyword>
<proteinExistence type="predicted"/>